<keyword evidence="3 5" id="KW-0663">Pyridoxal phosphate</keyword>
<dbReference type="GO" id="GO:0046394">
    <property type="term" value="P:carboxylic acid biosynthetic process"/>
    <property type="evidence" value="ECO:0007669"/>
    <property type="project" value="UniProtKB-ARBA"/>
</dbReference>
<dbReference type="InterPro" id="IPR001544">
    <property type="entry name" value="Aminotrans_IV"/>
</dbReference>
<organism evidence="6 7">
    <name type="scientific">Peptoclostridium acidaminophilum DSM 3953</name>
    <dbReference type="NCBI Taxonomy" id="1286171"/>
    <lineage>
        <taxon>Bacteria</taxon>
        <taxon>Bacillati</taxon>
        <taxon>Bacillota</taxon>
        <taxon>Clostridia</taxon>
        <taxon>Peptostreptococcales</taxon>
        <taxon>Peptoclostridiaceae</taxon>
        <taxon>Peptoclostridium</taxon>
    </lineage>
</organism>
<dbReference type="GO" id="GO:0004084">
    <property type="term" value="F:branched-chain-amino-acid transaminase activity"/>
    <property type="evidence" value="ECO:0007669"/>
    <property type="project" value="UniProtKB-EC"/>
</dbReference>
<dbReference type="Gene3D" id="3.30.470.10">
    <property type="match status" value="1"/>
</dbReference>
<dbReference type="Pfam" id="PF01063">
    <property type="entry name" value="Aminotran_4"/>
    <property type="match status" value="1"/>
</dbReference>
<evidence type="ECO:0000256" key="2">
    <source>
        <dbReference type="ARBA" id="ARBA00009320"/>
    </source>
</evidence>
<comment type="similarity">
    <text evidence="2 4">Belongs to the class-IV pyridoxal-phosphate-dependent aminotransferase family.</text>
</comment>
<dbReference type="SUPFAM" id="SSF56752">
    <property type="entry name" value="D-aminoacid aminotransferase-like PLP-dependent enzymes"/>
    <property type="match status" value="1"/>
</dbReference>
<dbReference type="KEGG" id="eac:EAL2_c10180"/>
<gene>
    <name evidence="6" type="primary">ilvE1</name>
    <name evidence="6" type="ORF">EAL2_c10180</name>
</gene>
<dbReference type="RefSeq" id="WP_025435328.1">
    <property type="nucleotide sequence ID" value="NZ_CP007452.1"/>
</dbReference>
<evidence type="ECO:0000256" key="1">
    <source>
        <dbReference type="ARBA" id="ARBA00001933"/>
    </source>
</evidence>
<dbReference type="Proteomes" id="UP000019591">
    <property type="component" value="Chromosome"/>
</dbReference>
<keyword evidence="6" id="KW-0032">Aminotransferase</keyword>
<dbReference type="PANTHER" id="PTHR42743">
    <property type="entry name" value="AMINO-ACID AMINOTRANSFERASE"/>
    <property type="match status" value="1"/>
</dbReference>
<dbReference type="PANTHER" id="PTHR42743:SF11">
    <property type="entry name" value="AMINODEOXYCHORISMATE LYASE"/>
    <property type="match status" value="1"/>
</dbReference>
<dbReference type="EC" id="2.6.1.42" evidence="6"/>
<dbReference type="InterPro" id="IPR036038">
    <property type="entry name" value="Aminotransferase-like"/>
</dbReference>
<reference evidence="6 7" key="1">
    <citation type="journal article" date="2014" name="Genome Announc.">
        <title>Complete Genome Sequence of Amino Acid-Utilizing Eubacterium acidaminophilum al-2 (DSM 3953).</title>
        <authorList>
            <person name="Poehlein A."/>
            <person name="Andreesen J.R."/>
            <person name="Daniel R."/>
        </authorList>
    </citation>
    <scope>NUCLEOTIDE SEQUENCE [LARGE SCALE GENOMIC DNA]</scope>
    <source>
        <strain evidence="6 7">DSM 3953</strain>
    </source>
</reference>
<dbReference type="PROSITE" id="PS00770">
    <property type="entry name" value="AA_TRANSFER_CLASS_4"/>
    <property type="match status" value="1"/>
</dbReference>
<dbReference type="HOGENOM" id="CLU_020844_4_2_9"/>
<sequence>MKNEAIRNYIYLNGKFMSTKEINPLEYMWGDTVYEVVRIRDGVAVYIEDHVERMRNSAKLLGHTFSLDIELVEDVIEQLIERNSENNMNIKLVATNFVAGGCDFAAYFINSFYPPVEMYQNGVHTILYNTMRENPHAKTMVREQRQAINREREKVGAYEALLVDEHGNITEGSRSNLFFIKDGKLYTPPSENVLLGITRKNLLEICREHSIEVIEKEIAAAEIKDFDGAFITGTSISVLPIATIDDIRLGSASDITIIKLINFMKSRATDYIERKKLEVEKDNRLLQEM</sequence>
<name>W8TJD0_PEPAC</name>
<keyword evidence="6" id="KW-0808">Transferase</keyword>
<comment type="cofactor">
    <cofactor evidence="1 5">
        <name>pyridoxal 5'-phosphate</name>
        <dbReference type="ChEBI" id="CHEBI:597326"/>
    </cofactor>
</comment>
<dbReference type="EMBL" id="CP007452">
    <property type="protein sequence ID" value="AHM56317.1"/>
    <property type="molecule type" value="Genomic_DNA"/>
</dbReference>
<accession>W8TJD0</accession>
<evidence type="ECO:0000256" key="3">
    <source>
        <dbReference type="ARBA" id="ARBA00022898"/>
    </source>
</evidence>
<dbReference type="eggNOG" id="COG0115">
    <property type="taxonomic scope" value="Bacteria"/>
</dbReference>
<dbReference type="AlphaFoldDB" id="W8TJD0"/>
<dbReference type="CDD" id="cd00449">
    <property type="entry name" value="PLPDE_IV"/>
    <property type="match status" value="1"/>
</dbReference>
<evidence type="ECO:0000256" key="5">
    <source>
        <dbReference type="RuleBase" id="RU004516"/>
    </source>
</evidence>
<protein>
    <submittedName>
        <fullName evidence="6">Putative branched-chain-amino-acid aminotransferase IlvE</fullName>
        <ecNumber evidence="6">2.6.1.42</ecNumber>
    </submittedName>
</protein>
<dbReference type="InterPro" id="IPR050571">
    <property type="entry name" value="Class-IV_PLP-Dep_Aminotrnsfr"/>
</dbReference>
<evidence type="ECO:0000313" key="7">
    <source>
        <dbReference type="Proteomes" id="UP000019591"/>
    </source>
</evidence>
<dbReference type="InterPro" id="IPR018300">
    <property type="entry name" value="Aminotrans_IV_CS"/>
</dbReference>
<keyword evidence="7" id="KW-1185">Reference proteome</keyword>
<dbReference type="GO" id="GO:0008652">
    <property type="term" value="P:amino acid biosynthetic process"/>
    <property type="evidence" value="ECO:0007669"/>
    <property type="project" value="UniProtKB-ARBA"/>
</dbReference>
<dbReference type="GO" id="GO:0005829">
    <property type="term" value="C:cytosol"/>
    <property type="evidence" value="ECO:0007669"/>
    <property type="project" value="TreeGrafter"/>
</dbReference>
<dbReference type="FunFam" id="3.20.10.10:FF:000002">
    <property type="entry name" value="D-alanine aminotransferase"/>
    <property type="match status" value="1"/>
</dbReference>
<dbReference type="OrthoDB" id="9805628at2"/>
<evidence type="ECO:0000313" key="6">
    <source>
        <dbReference type="EMBL" id="AHM56317.1"/>
    </source>
</evidence>
<dbReference type="InterPro" id="IPR043132">
    <property type="entry name" value="BCAT-like_C"/>
</dbReference>
<proteinExistence type="inferred from homology"/>
<dbReference type="Gene3D" id="3.20.10.10">
    <property type="entry name" value="D-amino Acid Aminotransferase, subunit A, domain 2"/>
    <property type="match status" value="1"/>
</dbReference>
<dbReference type="STRING" id="1286171.EAL2_c10180"/>
<evidence type="ECO:0000256" key="4">
    <source>
        <dbReference type="RuleBase" id="RU004106"/>
    </source>
</evidence>
<dbReference type="InterPro" id="IPR043131">
    <property type="entry name" value="BCAT-like_N"/>
</dbReference>
<dbReference type="PATRIC" id="fig|1286171.3.peg.968"/>